<proteinExistence type="inferred from homology"/>
<dbReference type="NCBIfam" id="TIGR00589">
    <property type="entry name" value="ogt"/>
    <property type="match status" value="1"/>
</dbReference>
<comment type="catalytic activity">
    <reaction evidence="1">
        <text>a 4-O-methyl-thymidine in DNA + L-cysteinyl-[protein] = a thymidine in DNA + S-methyl-L-cysteinyl-[protein]</text>
        <dbReference type="Rhea" id="RHEA:53428"/>
        <dbReference type="Rhea" id="RHEA-COMP:10131"/>
        <dbReference type="Rhea" id="RHEA-COMP:10132"/>
        <dbReference type="Rhea" id="RHEA-COMP:13555"/>
        <dbReference type="Rhea" id="RHEA-COMP:13556"/>
        <dbReference type="ChEBI" id="CHEBI:29950"/>
        <dbReference type="ChEBI" id="CHEBI:82612"/>
        <dbReference type="ChEBI" id="CHEBI:137386"/>
        <dbReference type="ChEBI" id="CHEBI:137387"/>
        <dbReference type="EC" id="2.1.1.63"/>
    </reaction>
</comment>
<evidence type="ECO:0000313" key="14">
    <source>
        <dbReference type="Proteomes" id="UP000284403"/>
    </source>
</evidence>
<keyword evidence="6 13" id="KW-0808">Transferase</keyword>
<dbReference type="InterPro" id="IPR036388">
    <property type="entry name" value="WH-like_DNA-bd_sf"/>
</dbReference>
<dbReference type="AlphaFoldDB" id="A0A3R7MNI2"/>
<dbReference type="CDD" id="cd06445">
    <property type="entry name" value="ATase"/>
    <property type="match status" value="1"/>
</dbReference>
<dbReference type="OrthoDB" id="1907495at2759"/>
<dbReference type="EMBL" id="MKKU01000528">
    <property type="protein sequence ID" value="RNF08761.1"/>
    <property type="molecule type" value="Genomic_DNA"/>
</dbReference>
<comment type="caution">
    <text evidence="13">The sequence shown here is derived from an EMBL/GenBank/DDBJ whole genome shotgun (WGS) entry which is preliminary data.</text>
</comment>
<dbReference type="PROSITE" id="PS00374">
    <property type="entry name" value="MGMT"/>
    <property type="match status" value="1"/>
</dbReference>
<dbReference type="Proteomes" id="UP000284403">
    <property type="component" value="Unassembled WGS sequence"/>
</dbReference>
<evidence type="ECO:0000256" key="10">
    <source>
        <dbReference type="ARBA" id="ARBA00031621"/>
    </source>
</evidence>
<dbReference type="GeneID" id="40320704"/>
<comment type="similarity">
    <text evidence="2">Belongs to the MGMT family.</text>
</comment>
<keyword evidence="8" id="KW-0234">DNA repair</keyword>
<reference evidence="13 14" key="1">
    <citation type="journal article" date="2018" name="BMC Genomics">
        <title>Genomic comparison of Trypanosoma conorhini and Trypanosoma rangeli to Trypanosoma cruzi strains of high and low virulence.</title>
        <authorList>
            <person name="Bradwell K.R."/>
            <person name="Koparde V.N."/>
            <person name="Matveyev A.V."/>
            <person name="Serrano M.G."/>
            <person name="Alves J.M."/>
            <person name="Parikh H."/>
            <person name="Huang B."/>
            <person name="Lee V."/>
            <person name="Espinosa-Alvarez O."/>
            <person name="Ortiz P.A."/>
            <person name="Costa-Martins A.G."/>
            <person name="Teixeira M.M."/>
            <person name="Buck G.A."/>
        </authorList>
    </citation>
    <scope>NUCLEOTIDE SEQUENCE [LARGE SCALE GENOMIC DNA]</scope>
    <source>
        <strain evidence="13 14">025E</strain>
    </source>
</reference>
<dbReference type="PANTHER" id="PTHR10815">
    <property type="entry name" value="METHYLATED-DNA--PROTEIN-CYSTEINE METHYLTRANSFERASE"/>
    <property type="match status" value="1"/>
</dbReference>
<dbReference type="RefSeq" id="XP_029225903.1">
    <property type="nucleotide sequence ID" value="XM_029373960.1"/>
</dbReference>
<keyword evidence="14" id="KW-1185">Reference proteome</keyword>
<dbReference type="InterPro" id="IPR036217">
    <property type="entry name" value="MethylDNA_cys_MeTrfase_DNAb"/>
</dbReference>
<evidence type="ECO:0000259" key="12">
    <source>
        <dbReference type="Pfam" id="PF01035"/>
    </source>
</evidence>
<evidence type="ECO:0000256" key="6">
    <source>
        <dbReference type="ARBA" id="ARBA00022679"/>
    </source>
</evidence>
<keyword evidence="7" id="KW-0227">DNA damage</keyword>
<name>A0A3R7MNI2_9TRYP</name>
<dbReference type="SUPFAM" id="SSF46767">
    <property type="entry name" value="Methylated DNA-protein cysteine methyltransferase, C-terminal domain"/>
    <property type="match status" value="1"/>
</dbReference>
<organism evidence="13 14">
    <name type="scientific">Trypanosoma conorhini</name>
    <dbReference type="NCBI Taxonomy" id="83891"/>
    <lineage>
        <taxon>Eukaryota</taxon>
        <taxon>Discoba</taxon>
        <taxon>Euglenozoa</taxon>
        <taxon>Kinetoplastea</taxon>
        <taxon>Metakinetoplastina</taxon>
        <taxon>Trypanosomatida</taxon>
        <taxon>Trypanosomatidae</taxon>
        <taxon>Trypanosoma</taxon>
    </lineage>
</organism>
<evidence type="ECO:0000256" key="2">
    <source>
        <dbReference type="ARBA" id="ARBA00008711"/>
    </source>
</evidence>
<dbReference type="EC" id="2.1.1.63" evidence="3"/>
<dbReference type="GO" id="GO:0006281">
    <property type="term" value="P:DNA repair"/>
    <property type="evidence" value="ECO:0007669"/>
    <property type="project" value="UniProtKB-KW"/>
</dbReference>
<dbReference type="InterPro" id="IPR001497">
    <property type="entry name" value="MethylDNA_cys_MeTrfase_AS"/>
</dbReference>
<gene>
    <name evidence="13" type="ORF">Tco025E_07093</name>
</gene>
<protein>
    <recommendedName>
        <fullName evidence="4">Methylated-DNA--protein-cysteine methyltransferase</fullName>
        <ecNumber evidence="3">2.1.1.63</ecNumber>
    </recommendedName>
    <alternativeName>
        <fullName evidence="9">6-O-methylguanine-DNA methyltransferase</fullName>
    </alternativeName>
    <alternativeName>
        <fullName evidence="10">O-6-methylguanine-DNA-alkyltransferase</fullName>
    </alternativeName>
</protein>
<evidence type="ECO:0000313" key="13">
    <source>
        <dbReference type="EMBL" id="RNF08761.1"/>
    </source>
</evidence>
<dbReference type="Pfam" id="PF01035">
    <property type="entry name" value="DNA_binding_1"/>
    <property type="match status" value="1"/>
</dbReference>
<dbReference type="Gene3D" id="1.10.10.10">
    <property type="entry name" value="Winged helix-like DNA-binding domain superfamily/Winged helix DNA-binding domain"/>
    <property type="match status" value="1"/>
</dbReference>
<dbReference type="PANTHER" id="PTHR10815:SF13">
    <property type="entry name" value="METHYLATED-DNA--PROTEIN-CYSTEINE METHYLTRANSFERASE"/>
    <property type="match status" value="1"/>
</dbReference>
<accession>A0A3R7MNI2</accession>
<comment type="catalytic activity">
    <reaction evidence="11">
        <text>a 6-O-methyl-2'-deoxyguanosine in DNA + L-cysteinyl-[protein] = S-methyl-L-cysteinyl-[protein] + a 2'-deoxyguanosine in DNA</text>
        <dbReference type="Rhea" id="RHEA:24000"/>
        <dbReference type="Rhea" id="RHEA-COMP:10131"/>
        <dbReference type="Rhea" id="RHEA-COMP:10132"/>
        <dbReference type="Rhea" id="RHEA-COMP:11367"/>
        <dbReference type="Rhea" id="RHEA-COMP:11368"/>
        <dbReference type="ChEBI" id="CHEBI:29950"/>
        <dbReference type="ChEBI" id="CHEBI:82612"/>
        <dbReference type="ChEBI" id="CHEBI:85445"/>
        <dbReference type="ChEBI" id="CHEBI:85448"/>
        <dbReference type="EC" id="2.1.1.63"/>
    </reaction>
</comment>
<evidence type="ECO:0000256" key="8">
    <source>
        <dbReference type="ARBA" id="ARBA00023204"/>
    </source>
</evidence>
<keyword evidence="5 13" id="KW-0489">Methyltransferase</keyword>
<dbReference type="GO" id="GO:0003908">
    <property type="term" value="F:methylated-DNA-[protein]-cysteine S-methyltransferase activity"/>
    <property type="evidence" value="ECO:0007669"/>
    <property type="project" value="UniProtKB-EC"/>
</dbReference>
<feature type="domain" description="Methylated-DNA-[protein]-cysteine S-methyltransferase DNA binding" evidence="12">
    <location>
        <begin position="144"/>
        <end position="223"/>
    </location>
</feature>
<dbReference type="GO" id="GO:0032259">
    <property type="term" value="P:methylation"/>
    <property type="evidence" value="ECO:0007669"/>
    <property type="project" value="UniProtKB-KW"/>
</dbReference>
<dbReference type="InterPro" id="IPR014048">
    <property type="entry name" value="MethylDNA_cys_MeTrfase_DNA-bd"/>
</dbReference>
<evidence type="ECO:0000256" key="1">
    <source>
        <dbReference type="ARBA" id="ARBA00001286"/>
    </source>
</evidence>
<evidence type="ECO:0000256" key="5">
    <source>
        <dbReference type="ARBA" id="ARBA00022603"/>
    </source>
</evidence>
<evidence type="ECO:0000256" key="3">
    <source>
        <dbReference type="ARBA" id="ARBA00011918"/>
    </source>
</evidence>
<evidence type="ECO:0000256" key="4">
    <source>
        <dbReference type="ARBA" id="ARBA00015377"/>
    </source>
</evidence>
<sequence length="251" mass="27460">MVAQRPRPSGVPAPVEVIPPLRVWRYTTPTPTGGVVLLVDAGGAVRLCNWTDCENDAVLRLRRAYQPRELVIVDAAETAQKEEDGDEVTGDARAHAVRQLRRYFSCSPPPKSEAAAAAASVSICQQTLHALLGGVTVQCPPSTPFMQAAWAALREVRPGETTTYGALARRCRRPNASRAVGRAMRENHVCLFLPCHRVVGVSRALTGFGAGLWRKAWLLRHEQAAIPARLLQRVESVQTTSLKRKREGDSE</sequence>
<evidence type="ECO:0000256" key="9">
    <source>
        <dbReference type="ARBA" id="ARBA00030795"/>
    </source>
</evidence>
<evidence type="ECO:0000256" key="11">
    <source>
        <dbReference type="ARBA" id="ARBA00049348"/>
    </source>
</evidence>
<evidence type="ECO:0000256" key="7">
    <source>
        <dbReference type="ARBA" id="ARBA00022763"/>
    </source>
</evidence>